<accession>A0A5P1EF82</accession>
<dbReference type="Proteomes" id="UP000243459">
    <property type="component" value="Chromosome 7"/>
</dbReference>
<evidence type="ECO:0000313" key="1">
    <source>
        <dbReference type="EMBL" id="ONK63499.1"/>
    </source>
</evidence>
<reference evidence="2" key="1">
    <citation type="journal article" date="2017" name="Nat. Commun.">
        <title>The asparagus genome sheds light on the origin and evolution of a young Y chromosome.</title>
        <authorList>
            <person name="Harkess A."/>
            <person name="Zhou J."/>
            <person name="Xu C."/>
            <person name="Bowers J.E."/>
            <person name="Van der Hulst R."/>
            <person name="Ayyampalayam S."/>
            <person name="Mercati F."/>
            <person name="Riccardi P."/>
            <person name="McKain M.R."/>
            <person name="Kakrana A."/>
            <person name="Tang H."/>
            <person name="Ray J."/>
            <person name="Groenendijk J."/>
            <person name="Arikit S."/>
            <person name="Mathioni S.M."/>
            <person name="Nakano M."/>
            <person name="Shan H."/>
            <person name="Telgmann-Rauber A."/>
            <person name="Kanno A."/>
            <person name="Yue Z."/>
            <person name="Chen H."/>
            <person name="Li W."/>
            <person name="Chen Y."/>
            <person name="Xu X."/>
            <person name="Zhang Y."/>
            <person name="Luo S."/>
            <person name="Chen H."/>
            <person name="Gao J."/>
            <person name="Mao Z."/>
            <person name="Pires J.C."/>
            <person name="Luo M."/>
            <person name="Kudrna D."/>
            <person name="Wing R.A."/>
            <person name="Meyers B.C."/>
            <person name="Yi K."/>
            <person name="Kong H."/>
            <person name="Lavrijsen P."/>
            <person name="Sunseri F."/>
            <person name="Falavigna A."/>
            <person name="Ye Y."/>
            <person name="Leebens-Mack J.H."/>
            <person name="Chen G."/>
        </authorList>
    </citation>
    <scope>NUCLEOTIDE SEQUENCE [LARGE SCALE GENOMIC DNA]</scope>
    <source>
        <strain evidence="2">cv. DH0086</strain>
    </source>
</reference>
<keyword evidence="2" id="KW-1185">Reference proteome</keyword>
<gene>
    <name evidence="1" type="ORF">A4U43_C07F15850</name>
</gene>
<organism evidence="1 2">
    <name type="scientific">Asparagus officinalis</name>
    <name type="common">Garden asparagus</name>
    <dbReference type="NCBI Taxonomy" id="4686"/>
    <lineage>
        <taxon>Eukaryota</taxon>
        <taxon>Viridiplantae</taxon>
        <taxon>Streptophyta</taxon>
        <taxon>Embryophyta</taxon>
        <taxon>Tracheophyta</taxon>
        <taxon>Spermatophyta</taxon>
        <taxon>Magnoliopsida</taxon>
        <taxon>Liliopsida</taxon>
        <taxon>Asparagales</taxon>
        <taxon>Asparagaceae</taxon>
        <taxon>Asparagoideae</taxon>
        <taxon>Asparagus</taxon>
    </lineage>
</organism>
<dbReference type="EMBL" id="CM007387">
    <property type="protein sequence ID" value="ONK63499.1"/>
    <property type="molecule type" value="Genomic_DNA"/>
</dbReference>
<name>A0A5P1EF82_ASPOF</name>
<dbReference type="Gramene" id="ONK63499">
    <property type="protein sequence ID" value="ONK63499"/>
    <property type="gene ID" value="A4U43_C07F15850"/>
</dbReference>
<dbReference type="AlphaFoldDB" id="A0A5P1EF82"/>
<dbReference type="OMA" id="KELNIMI"/>
<proteinExistence type="predicted"/>
<protein>
    <submittedName>
        <fullName evidence="1">Uncharacterized protein</fullName>
    </submittedName>
</protein>
<evidence type="ECO:0000313" key="2">
    <source>
        <dbReference type="Proteomes" id="UP000243459"/>
    </source>
</evidence>
<sequence>MLTKPLIRLLLPPGQKGITESFTSEFSAPLLENVFGMLTKPLIRLLLPPGQKGITENFTSDFSAPLLENVPGFEAEGGGQNRNLFRPSSIRMLLSKSTHTVHCYWWKFDDACMRPVFEGRGFVPFVPGSPTEHSFHG</sequence>